<keyword evidence="7" id="KW-0411">Iron-sulfur</keyword>
<dbReference type="STRING" id="313367.JSE7799_00113"/>
<dbReference type="InterPro" id="IPR001041">
    <property type="entry name" value="2Fe-2S_ferredoxin-type"/>
</dbReference>
<dbReference type="Pfam" id="PF04879">
    <property type="entry name" value="Molybdop_Fe4S4"/>
    <property type="match status" value="1"/>
</dbReference>
<dbReference type="PIRSF" id="PIRSF036643">
    <property type="entry name" value="FDH_alpha"/>
    <property type="match status" value="1"/>
</dbReference>
<dbReference type="PANTHER" id="PTHR43105">
    <property type="entry name" value="RESPIRATORY NITRATE REDUCTASE"/>
    <property type="match status" value="1"/>
</dbReference>
<evidence type="ECO:0000256" key="1">
    <source>
        <dbReference type="ARBA" id="ARBA00007023"/>
    </source>
</evidence>
<dbReference type="Pfam" id="PF01568">
    <property type="entry name" value="Molydop_binding"/>
    <property type="match status" value="1"/>
</dbReference>
<dbReference type="CDD" id="cd02790">
    <property type="entry name" value="MopB_CT_Formate-Dh_H"/>
    <property type="match status" value="1"/>
</dbReference>
<sequence length="928" mass="100455">MSKTSDTIRFTLDGKPAEAQPGETIWDVAHGRGLTIPHLCHRPEPGYRPDGNCRACMVEIEGERVLAASCIRTPSEGMVVTTDSARATGARNMVIEMLMADQPDAAAAHDRSSHLRQTAEAAGVRESRLPTLDADRIPILDDSHVAMRVNLDACISCGLCVRACREVQVNDVIGMAGRGHDAYPVFDFDDPMGESTCVACGECVQACPTGALMEASMLDDAQVGDSAAWDRETKSICPFCGVGCQVSLKSRGDRIVKVDGIDGPANEGRLCVKGRFGFDYIHHPHRLTMPLIRRDDAPPKGLNVDPGDWSSVFREASWDEALEAAANGLRGRGRAVAGFGSAKCSNEEAYLFQKFIRQGFGHNNVDHCTRLCHASSVAALLENVGSGAVTATFNEIENADVAIVIGANPVENHPVAATYFKQFTKRGGKLIVLDPRGQALRRHASHMLQFRPGADVALLNAIMHVIAEEDLVDRQYVAAMTENWEAQREHLRGFAPEKVADLTGIDAETVRDVARTFAGARSAMIFWGMGISQHVHGTDNSRCLISLALMCGQIGRPGAGLHPLRGQNNVQGASDAGLIPMFLPDYASVLSEDVRARYADLWAGDGGHAGEILAEKGLTVTEILDGVHAGDIGAMYILGENPAMSDPDVDHARAALASLDHLVVQDIFLTETANYADVILPAAAFAEKTGTVTNTNRQVQMGRPAVPPPGEAREDWWITTELARRCGLDWRYTHPRDVFGEMKQVMNSLSNITWTRLEHENAVTYPSLSETDPGQPIVFADGFPRPEGRARFTPAEVVPADEVPDADYPMILTTGRQLEHWHTGSMTRRSAVLDRIEPEANCSLHPATLRRLGVAAGGHVRLTTRRGTVTLMARADRAVALDMVFLPFAYVEAAANLLTNPALDPYGKIPEFKFSAVHVEAAEAVAAE</sequence>
<name>A0A0M7B540_9RHOB</name>
<dbReference type="GO" id="GO:0016020">
    <property type="term" value="C:membrane"/>
    <property type="evidence" value="ECO:0007669"/>
    <property type="project" value="TreeGrafter"/>
</dbReference>
<dbReference type="SUPFAM" id="SSF54292">
    <property type="entry name" value="2Fe-2S ferredoxin-like"/>
    <property type="match status" value="1"/>
</dbReference>
<feature type="domain" description="4Fe-4S ferredoxin-type" evidence="9">
    <location>
        <begin position="184"/>
        <end position="217"/>
    </location>
</feature>
<dbReference type="InterPro" id="IPR006963">
    <property type="entry name" value="Mopterin_OxRdtase_4Fe-4S_dom"/>
</dbReference>
<dbReference type="AlphaFoldDB" id="A0A0M7B540"/>
<dbReference type="CDD" id="cd00207">
    <property type="entry name" value="fer2"/>
    <property type="match status" value="1"/>
</dbReference>
<gene>
    <name evidence="11" type="ORF">JSE7799_00113</name>
</gene>
<dbReference type="PROSITE" id="PS51379">
    <property type="entry name" value="4FE4S_FER_2"/>
    <property type="match status" value="2"/>
</dbReference>
<dbReference type="OrthoDB" id="9816402at2"/>
<dbReference type="PROSITE" id="PS00551">
    <property type="entry name" value="MOLYBDOPTERIN_PROK_1"/>
    <property type="match status" value="1"/>
</dbReference>
<dbReference type="GO" id="GO:0043546">
    <property type="term" value="F:molybdopterin cofactor binding"/>
    <property type="evidence" value="ECO:0007669"/>
    <property type="project" value="InterPro"/>
</dbReference>
<dbReference type="NCBIfam" id="TIGR01591">
    <property type="entry name" value="Fdh-alpha"/>
    <property type="match status" value="1"/>
</dbReference>
<dbReference type="PANTHER" id="PTHR43105:SF14">
    <property type="entry name" value="FORMATE DEHYDROGENASE H"/>
    <property type="match status" value="1"/>
</dbReference>
<keyword evidence="6" id="KW-0408">Iron</keyword>
<accession>A0A0M7B540</accession>
<dbReference type="GO" id="GO:0022904">
    <property type="term" value="P:respiratory electron transport chain"/>
    <property type="evidence" value="ECO:0007669"/>
    <property type="project" value="TreeGrafter"/>
</dbReference>
<feature type="domain" description="2Fe-2S ferredoxin-type" evidence="8">
    <location>
        <begin position="6"/>
        <end position="86"/>
    </location>
</feature>
<dbReference type="SMART" id="SM00926">
    <property type="entry name" value="Molybdop_Fe4S4"/>
    <property type="match status" value="1"/>
</dbReference>
<dbReference type="Pfam" id="PF12838">
    <property type="entry name" value="Fer4_7"/>
    <property type="match status" value="1"/>
</dbReference>
<evidence type="ECO:0000256" key="2">
    <source>
        <dbReference type="ARBA" id="ARBA00022485"/>
    </source>
</evidence>
<keyword evidence="5 11" id="KW-0560">Oxidoreductase</keyword>
<dbReference type="Gene3D" id="3.40.50.740">
    <property type="match status" value="1"/>
</dbReference>
<dbReference type="GO" id="GO:0008863">
    <property type="term" value="F:formate dehydrogenase (NAD+) activity"/>
    <property type="evidence" value="ECO:0007669"/>
    <property type="project" value="InterPro"/>
</dbReference>
<dbReference type="Gene3D" id="2.20.25.90">
    <property type="entry name" value="ADC-like domains"/>
    <property type="match status" value="1"/>
</dbReference>
<dbReference type="EC" id="1.2.1.2" evidence="11"/>
<keyword evidence="3" id="KW-0479">Metal-binding</keyword>
<dbReference type="InterPro" id="IPR009010">
    <property type="entry name" value="Asp_de-COase-like_dom_sf"/>
</dbReference>
<dbReference type="Gene3D" id="3.30.70.20">
    <property type="match status" value="1"/>
</dbReference>
<dbReference type="InterPro" id="IPR050123">
    <property type="entry name" value="Prok_molybdopt-oxidoreductase"/>
</dbReference>
<dbReference type="InterPro" id="IPR006655">
    <property type="entry name" value="Mopterin_OxRdtase_prok_CS"/>
</dbReference>
<dbReference type="InterPro" id="IPR006657">
    <property type="entry name" value="MoPterin_dinucl-bd_dom"/>
</dbReference>
<evidence type="ECO:0000313" key="12">
    <source>
        <dbReference type="Proteomes" id="UP000049455"/>
    </source>
</evidence>
<dbReference type="SUPFAM" id="SSF54862">
    <property type="entry name" value="4Fe-4S ferredoxins"/>
    <property type="match status" value="1"/>
</dbReference>
<dbReference type="Proteomes" id="UP000049455">
    <property type="component" value="Unassembled WGS sequence"/>
</dbReference>
<dbReference type="Pfam" id="PF13510">
    <property type="entry name" value="Fer2_4"/>
    <property type="match status" value="1"/>
</dbReference>
<comment type="similarity">
    <text evidence="1">In the C-terminal section; belongs to the prokaryotic molybdopterin-containing oxidoreductase family.</text>
</comment>
<reference evidence="11 12" key="1">
    <citation type="submission" date="2015-09" db="EMBL/GenBank/DDBJ databases">
        <authorList>
            <person name="Jackson K.R."/>
            <person name="Lunt B.L."/>
            <person name="Fisher J.N.B."/>
            <person name="Gardner A.V."/>
            <person name="Bailey M.E."/>
            <person name="Deus L.M."/>
            <person name="Earl A.S."/>
            <person name="Gibby P.D."/>
            <person name="Hartmann K.A."/>
            <person name="Liu J.E."/>
            <person name="Manci A.M."/>
            <person name="Nielsen D.A."/>
            <person name="Solomon M.B."/>
            <person name="Breakwell D.P."/>
            <person name="Burnett S.H."/>
            <person name="Grose J.H."/>
        </authorList>
    </citation>
    <scope>NUCLEOTIDE SEQUENCE [LARGE SCALE GENOMIC DNA]</scope>
    <source>
        <strain evidence="11 12">CECT 7799</strain>
    </source>
</reference>
<dbReference type="PROSITE" id="PS00490">
    <property type="entry name" value="MOLYBDOPTERIN_PROK_2"/>
    <property type="match status" value="1"/>
</dbReference>
<dbReference type="Gene3D" id="3.40.228.10">
    <property type="entry name" value="Dimethylsulfoxide Reductase, domain 2"/>
    <property type="match status" value="1"/>
</dbReference>
<evidence type="ECO:0000259" key="10">
    <source>
        <dbReference type="PROSITE" id="PS51669"/>
    </source>
</evidence>
<feature type="domain" description="4Fe-4S Mo/W bis-MGD-type" evidence="10">
    <location>
        <begin position="230"/>
        <end position="285"/>
    </location>
</feature>
<dbReference type="GO" id="GO:0046872">
    <property type="term" value="F:metal ion binding"/>
    <property type="evidence" value="ECO:0007669"/>
    <property type="project" value="UniProtKB-KW"/>
</dbReference>
<keyword evidence="2" id="KW-0004">4Fe-4S</keyword>
<evidence type="ECO:0000313" key="11">
    <source>
        <dbReference type="EMBL" id="CUH09681.1"/>
    </source>
</evidence>
<dbReference type="EMBL" id="CYPR01000003">
    <property type="protein sequence ID" value="CUH09681.1"/>
    <property type="molecule type" value="Genomic_DNA"/>
</dbReference>
<dbReference type="Gene3D" id="2.40.40.20">
    <property type="match status" value="1"/>
</dbReference>
<dbReference type="SUPFAM" id="SSF53706">
    <property type="entry name" value="Formate dehydrogenase/DMSO reductase, domains 1-3"/>
    <property type="match status" value="1"/>
</dbReference>
<keyword evidence="4" id="KW-0677">Repeat</keyword>
<dbReference type="InterPro" id="IPR006656">
    <property type="entry name" value="Mopterin_OxRdtase"/>
</dbReference>
<evidence type="ECO:0000256" key="7">
    <source>
        <dbReference type="ARBA" id="ARBA00023014"/>
    </source>
</evidence>
<dbReference type="SUPFAM" id="SSF50692">
    <property type="entry name" value="ADC-like"/>
    <property type="match status" value="1"/>
</dbReference>
<dbReference type="FunFam" id="3.30.70.20:FF:000035">
    <property type="entry name" value="Iron hydrogenase 1"/>
    <property type="match status" value="1"/>
</dbReference>
<dbReference type="GO" id="GO:1990204">
    <property type="term" value="C:oxidoreductase complex"/>
    <property type="evidence" value="ECO:0007669"/>
    <property type="project" value="UniProtKB-ARBA"/>
</dbReference>
<evidence type="ECO:0000259" key="9">
    <source>
        <dbReference type="PROSITE" id="PS51379"/>
    </source>
</evidence>
<organism evidence="11 12">
    <name type="scientific">Jannaschia seosinensis</name>
    <dbReference type="NCBI Taxonomy" id="313367"/>
    <lineage>
        <taxon>Bacteria</taxon>
        <taxon>Pseudomonadati</taxon>
        <taxon>Pseudomonadota</taxon>
        <taxon>Alphaproteobacteria</taxon>
        <taxon>Rhodobacterales</taxon>
        <taxon>Roseobacteraceae</taxon>
        <taxon>Jannaschia</taxon>
    </lineage>
</organism>
<dbReference type="PROSITE" id="PS00198">
    <property type="entry name" value="4FE4S_FER_1"/>
    <property type="match status" value="1"/>
</dbReference>
<dbReference type="Gene3D" id="3.10.20.740">
    <property type="match status" value="1"/>
</dbReference>
<dbReference type="PROSITE" id="PS51669">
    <property type="entry name" value="4FE4S_MOW_BIS_MGD"/>
    <property type="match status" value="1"/>
</dbReference>
<dbReference type="GO" id="GO:0051539">
    <property type="term" value="F:4 iron, 4 sulfur cluster binding"/>
    <property type="evidence" value="ECO:0007669"/>
    <property type="project" value="UniProtKB-KW"/>
</dbReference>
<dbReference type="CDD" id="cd02753">
    <property type="entry name" value="MopB_Formate-Dh-H"/>
    <property type="match status" value="1"/>
</dbReference>
<dbReference type="InterPro" id="IPR017900">
    <property type="entry name" value="4Fe4S_Fe_S_CS"/>
</dbReference>
<keyword evidence="12" id="KW-1185">Reference proteome</keyword>
<evidence type="ECO:0000259" key="8">
    <source>
        <dbReference type="PROSITE" id="PS51085"/>
    </source>
</evidence>
<dbReference type="RefSeq" id="WP_055661864.1">
    <property type="nucleotide sequence ID" value="NZ_CYPR01000003.1"/>
</dbReference>
<dbReference type="InterPro" id="IPR041925">
    <property type="entry name" value="CT_Formate-Dh_H"/>
</dbReference>
<dbReference type="PROSITE" id="PS51085">
    <property type="entry name" value="2FE2S_FER_2"/>
    <property type="match status" value="1"/>
</dbReference>
<dbReference type="Pfam" id="PF00384">
    <property type="entry name" value="Molybdopterin"/>
    <property type="match status" value="1"/>
</dbReference>
<dbReference type="InterPro" id="IPR006478">
    <property type="entry name" value="Formate_DH_asu"/>
</dbReference>
<dbReference type="InterPro" id="IPR036010">
    <property type="entry name" value="2Fe-2S_ferredoxin-like_sf"/>
</dbReference>
<dbReference type="GO" id="GO:0003954">
    <property type="term" value="F:NADH dehydrogenase activity"/>
    <property type="evidence" value="ECO:0007669"/>
    <property type="project" value="TreeGrafter"/>
</dbReference>
<feature type="domain" description="4Fe-4S ferredoxin-type" evidence="9">
    <location>
        <begin position="145"/>
        <end position="175"/>
    </location>
</feature>
<evidence type="ECO:0000256" key="6">
    <source>
        <dbReference type="ARBA" id="ARBA00023004"/>
    </source>
</evidence>
<dbReference type="InterPro" id="IPR041924">
    <property type="entry name" value="Formate_Dh-H_N"/>
</dbReference>
<dbReference type="InterPro" id="IPR027467">
    <property type="entry name" value="MopterinOxRdtase_cofactor_BS"/>
</dbReference>
<dbReference type="GO" id="GO:0015942">
    <property type="term" value="P:formate metabolic process"/>
    <property type="evidence" value="ECO:0007669"/>
    <property type="project" value="InterPro"/>
</dbReference>
<evidence type="ECO:0000256" key="3">
    <source>
        <dbReference type="ARBA" id="ARBA00022723"/>
    </source>
</evidence>
<dbReference type="InterPro" id="IPR017896">
    <property type="entry name" value="4Fe4S_Fe-S-bd"/>
</dbReference>
<proteinExistence type="inferred from homology"/>
<evidence type="ECO:0000256" key="5">
    <source>
        <dbReference type="ARBA" id="ARBA00023002"/>
    </source>
</evidence>
<protein>
    <submittedName>
        <fullName evidence="11">Putative formate dehydrogenase</fullName>
        <ecNumber evidence="11">1.2.1.2</ecNumber>
    </submittedName>
</protein>
<evidence type="ECO:0000256" key="4">
    <source>
        <dbReference type="ARBA" id="ARBA00022737"/>
    </source>
</evidence>